<dbReference type="OrthoDB" id="3660930at2759"/>
<feature type="compositionally biased region" description="Basic and acidic residues" evidence="1">
    <location>
        <begin position="44"/>
        <end position="53"/>
    </location>
</feature>
<name>A0A2C5Z8H1_9HYPO</name>
<keyword evidence="2" id="KW-0732">Signal</keyword>
<dbReference type="EMBL" id="NJES01000185">
    <property type="protein sequence ID" value="PHH75992.1"/>
    <property type="molecule type" value="Genomic_DNA"/>
</dbReference>
<keyword evidence="4" id="KW-1185">Reference proteome</keyword>
<sequence>MKFFVIVVMPVFQAVFAQSVVSVDQDPDTLSIMTMDSVSLPDESLDKPREHGNSSDGTLSTTRPYPNTKRLFMLQRGCWSGRKFGCSAGGYCFKSCGPQGQWCWVARRGLKKRNIWITCKEDSDCNSDMLCGRGCVHCRCGC</sequence>
<dbReference type="Proteomes" id="UP000226431">
    <property type="component" value="Unassembled WGS sequence"/>
</dbReference>
<comment type="caution">
    <text evidence="3">The sequence shown here is derived from an EMBL/GenBank/DDBJ whole genome shotgun (WGS) entry which is preliminary data.</text>
</comment>
<evidence type="ECO:0000256" key="1">
    <source>
        <dbReference type="SAM" id="MobiDB-lite"/>
    </source>
</evidence>
<feature type="compositionally biased region" description="Polar residues" evidence="1">
    <location>
        <begin position="54"/>
        <end position="63"/>
    </location>
</feature>
<evidence type="ECO:0000313" key="3">
    <source>
        <dbReference type="EMBL" id="PHH75992.1"/>
    </source>
</evidence>
<reference evidence="3 4" key="1">
    <citation type="submission" date="2017-06" db="EMBL/GenBank/DDBJ databases">
        <title>Ant-infecting Ophiocordyceps genomes reveal a high diversity of potential behavioral manipulation genes and a possible major role for enterotoxins.</title>
        <authorList>
            <person name="De Bekker C."/>
            <person name="Evans H.C."/>
            <person name="Brachmann A."/>
            <person name="Hughes D.P."/>
        </authorList>
    </citation>
    <scope>NUCLEOTIDE SEQUENCE [LARGE SCALE GENOMIC DNA]</scope>
    <source>
        <strain evidence="3 4">Map16</strain>
    </source>
</reference>
<dbReference type="AlphaFoldDB" id="A0A2C5Z8H1"/>
<organism evidence="3 4">
    <name type="scientific">Ophiocordyceps camponoti-rufipedis</name>
    <dbReference type="NCBI Taxonomy" id="2004952"/>
    <lineage>
        <taxon>Eukaryota</taxon>
        <taxon>Fungi</taxon>
        <taxon>Dikarya</taxon>
        <taxon>Ascomycota</taxon>
        <taxon>Pezizomycotina</taxon>
        <taxon>Sordariomycetes</taxon>
        <taxon>Hypocreomycetidae</taxon>
        <taxon>Hypocreales</taxon>
        <taxon>Ophiocordycipitaceae</taxon>
        <taxon>Ophiocordyceps</taxon>
    </lineage>
</organism>
<feature type="chain" id="PRO_5012044572" evidence="2">
    <location>
        <begin position="18"/>
        <end position="142"/>
    </location>
</feature>
<evidence type="ECO:0000313" key="4">
    <source>
        <dbReference type="Proteomes" id="UP000226431"/>
    </source>
</evidence>
<proteinExistence type="predicted"/>
<evidence type="ECO:0000256" key="2">
    <source>
        <dbReference type="SAM" id="SignalP"/>
    </source>
</evidence>
<protein>
    <submittedName>
        <fullName evidence="3">Uncharacterized protein</fullName>
    </submittedName>
</protein>
<feature type="signal peptide" evidence="2">
    <location>
        <begin position="1"/>
        <end position="17"/>
    </location>
</feature>
<gene>
    <name evidence="3" type="ORF">CDD80_1893</name>
</gene>
<feature type="region of interest" description="Disordered" evidence="1">
    <location>
        <begin position="40"/>
        <end position="63"/>
    </location>
</feature>
<accession>A0A2C5Z8H1</accession>